<proteinExistence type="predicted"/>
<comment type="caution">
    <text evidence="3">The sequence shown here is derived from an EMBL/GenBank/DDBJ whole genome shotgun (WGS) entry which is preliminary data.</text>
</comment>
<dbReference type="GO" id="GO:0008410">
    <property type="term" value="F:CoA-transferase activity"/>
    <property type="evidence" value="ECO:0007669"/>
    <property type="project" value="TreeGrafter"/>
</dbReference>
<dbReference type="InterPro" id="IPR003673">
    <property type="entry name" value="CoA-Trfase_fam_III"/>
</dbReference>
<evidence type="ECO:0000256" key="1">
    <source>
        <dbReference type="ARBA" id="ARBA00022679"/>
    </source>
</evidence>
<sequence>MQQHTRHPSASPSTQTQAPDPAQRARQAGGQRRRPLEGIRVLDLSRVLAGPWCTQNLADLGAQVIKIERAGSGDETRAWGPPYLRDENGRDTVESAYYQCANRGKLSMAVDIAAPEGAALIRELASQCDVLVENFKVGGLKKYGLDYESLSAANPALIYCSVTGFGQTGPLARRAGYDFLIQGMGGLMSITGEPDGEPGGGPEKVGVAVTDLMAGMYATTGVLAAVIERERSGLGQHIDIALLDCQLAMLANQSMNYLCTGEAPRRLGNAHPNVVPYQTFAASDGHLILACGNDSQFRSLCGAMGLDELVADPRFATNSARSVNRALLLPVLEEAFRMRTRDAWITALEACGVPCGPINDVAQAFGSEQARAREAVRHIAHPLAGTSPSVASPLRLSATPVEYDIPPPLLGEHTRTLLDDLLGLDAARIDALCASGAVGANAVVRARGEREADAGDKAAA</sequence>
<dbReference type="InterPro" id="IPR023606">
    <property type="entry name" value="CoA-Trfase_III_dom_1_sf"/>
</dbReference>
<evidence type="ECO:0000313" key="4">
    <source>
        <dbReference type="Proteomes" id="UP000272778"/>
    </source>
</evidence>
<protein>
    <submittedName>
        <fullName evidence="3">CoA transferase</fullName>
    </submittedName>
</protein>
<dbReference type="SUPFAM" id="SSF89796">
    <property type="entry name" value="CoA-transferase family III (CaiB/BaiF)"/>
    <property type="match status" value="1"/>
</dbReference>
<name>A0A3N6N8E1_9BURK</name>
<dbReference type="Gene3D" id="3.40.50.10540">
    <property type="entry name" value="Crotonobetainyl-coa:carnitine coa-transferase, domain 1"/>
    <property type="match status" value="1"/>
</dbReference>
<accession>A0A3N6N8E1</accession>
<organism evidence="3 4">
    <name type="scientific">Paraburkholderia dinghuensis</name>
    <dbReference type="NCBI Taxonomy" id="2305225"/>
    <lineage>
        <taxon>Bacteria</taxon>
        <taxon>Pseudomonadati</taxon>
        <taxon>Pseudomonadota</taxon>
        <taxon>Betaproteobacteria</taxon>
        <taxon>Burkholderiales</taxon>
        <taxon>Burkholderiaceae</taxon>
        <taxon>Paraburkholderia</taxon>
    </lineage>
</organism>
<dbReference type="Gene3D" id="3.30.1540.10">
    <property type="entry name" value="formyl-coa transferase, domain 3"/>
    <property type="match status" value="1"/>
</dbReference>
<feature type="region of interest" description="Disordered" evidence="2">
    <location>
        <begin position="1"/>
        <end position="34"/>
    </location>
</feature>
<dbReference type="OrthoDB" id="5294844at2"/>
<feature type="compositionally biased region" description="Low complexity" evidence="2">
    <location>
        <begin position="14"/>
        <end position="30"/>
    </location>
</feature>
<reference evidence="3 4" key="1">
    <citation type="submission" date="2018-11" db="EMBL/GenBank/DDBJ databases">
        <title>Paraburkholderia sp. DHOA04, isolated from soil.</title>
        <authorList>
            <person name="Gao Z.-H."/>
            <person name="Qiu L.-H."/>
            <person name="Fu J.-C."/>
        </authorList>
    </citation>
    <scope>NUCLEOTIDE SEQUENCE [LARGE SCALE GENOMIC DNA]</scope>
    <source>
        <strain evidence="3 4">DHOA04</strain>
    </source>
</reference>
<dbReference type="Proteomes" id="UP000272778">
    <property type="component" value="Unassembled WGS sequence"/>
</dbReference>
<gene>
    <name evidence="3" type="ORF">D1Y85_17920</name>
</gene>
<evidence type="ECO:0000256" key="2">
    <source>
        <dbReference type="SAM" id="MobiDB-lite"/>
    </source>
</evidence>
<dbReference type="PANTHER" id="PTHR48207:SF3">
    <property type="entry name" value="SUCCINATE--HYDROXYMETHYLGLUTARATE COA-TRANSFERASE"/>
    <property type="match status" value="1"/>
</dbReference>
<dbReference type="Pfam" id="PF02515">
    <property type="entry name" value="CoA_transf_3"/>
    <property type="match status" value="1"/>
</dbReference>
<dbReference type="InterPro" id="IPR044855">
    <property type="entry name" value="CoA-Trfase_III_dom3_sf"/>
</dbReference>
<evidence type="ECO:0000313" key="3">
    <source>
        <dbReference type="EMBL" id="RQH04347.1"/>
    </source>
</evidence>
<dbReference type="AlphaFoldDB" id="A0A3N6N8E1"/>
<keyword evidence="1 3" id="KW-0808">Transferase</keyword>
<dbReference type="EMBL" id="RQIS01000013">
    <property type="protein sequence ID" value="RQH04347.1"/>
    <property type="molecule type" value="Genomic_DNA"/>
</dbReference>
<keyword evidence="4" id="KW-1185">Reference proteome</keyword>
<dbReference type="InterPro" id="IPR050483">
    <property type="entry name" value="CoA-transferase_III_domain"/>
</dbReference>
<dbReference type="PANTHER" id="PTHR48207">
    <property type="entry name" value="SUCCINATE--HYDROXYMETHYLGLUTARATE COA-TRANSFERASE"/>
    <property type="match status" value="1"/>
</dbReference>